<dbReference type="Gene3D" id="3.40.50.2000">
    <property type="entry name" value="Glycogen Phosphorylase B"/>
    <property type="match status" value="2"/>
</dbReference>
<evidence type="ECO:0000256" key="1">
    <source>
        <dbReference type="ARBA" id="ARBA00005199"/>
    </source>
</evidence>
<proteinExistence type="inferred from homology"/>
<evidence type="ECO:0000256" key="4">
    <source>
        <dbReference type="ARBA" id="ARBA00012538"/>
    </source>
</evidence>
<name>A0ABX8AFR5_9BRAD</name>
<keyword evidence="7 9" id="KW-0808">Transferase</keyword>
<comment type="similarity">
    <text evidence="2 9">Belongs to the glycosyltransferase 20 family.</text>
</comment>
<comment type="function">
    <text evidence="9">Probably involved in the osmoprotection via the biosynthesis of trehalose. Catalyzes the transfer of glucose from UDP-alpha-D-glucose (UDP-Glc) to D-glucose 6-phosphate (Glc-6-P) to form trehalose-6-phosphate. Acts with retention of the anomeric configuration of the UDP-sugar donor.</text>
</comment>
<evidence type="ECO:0000256" key="8">
    <source>
        <dbReference type="ARBA" id="ARBA00048039"/>
    </source>
</evidence>
<comment type="pathway">
    <text evidence="1 9">Glycan biosynthesis; trehalose biosynthesis.</text>
</comment>
<gene>
    <name evidence="10" type="primary">otsA</name>
    <name evidence="10" type="ORF">RPMA_27310</name>
</gene>
<dbReference type="PANTHER" id="PTHR10788:SF106">
    <property type="entry name" value="BCDNA.GH08860"/>
    <property type="match status" value="1"/>
</dbReference>
<evidence type="ECO:0000313" key="10">
    <source>
        <dbReference type="EMBL" id="QUS42614.1"/>
    </source>
</evidence>
<dbReference type="EC" id="2.4.1.15" evidence="4 9"/>
<dbReference type="EMBL" id="CP036498">
    <property type="protein sequence ID" value="QUS42614.1"/>
    <property type="molecule type" value="Genomic_DNA"/>
</dbReference>
<comment type="subunit">
    <text evidence="3 9">Homotetramer.</text>
</comment>
<accession>A0ABX8AFR5</accession>
<sequence>MTRNHIHERTFIIRSQSGGNLVNLVVVSNRVSRASANEPMTGGLAAALLPVVEKSGAIWVGSSGRLREGAQKEPFAEIEALGAGALAMLDLPAAHYEGYYEGFANSALWPALHSRTDLIRTTQDNYQSYREVNSFFARALLKFRKPDTAFWIQDYHFLALGAELRALGVTHPIGFFLHTPWPTRDIFGGVPHHRELVEAMLAYDLIGFQTDGDRDNFLSYVEADLGLEVSGGTVQSRYGAARCAVFPIGIDPAKFAAFAAKSSSHPDVSRLRRSLNGEKLAIGVDRVDYSKGLVNRIEAFDRMLTAQPQLKRSVSLLQIATLSRGNIEAYGDLQNQLAKLVSDVNGRHGEVDWTPIRYLNKGFSQTVLAGLYRTAQVGVVTPLHDGMNLVAKEYVAAQNPVDPGVLVLSKFAGAANELDTALLVNPNDIDGMARTIATALSMPLLERRMRWEAMMTKLRAGTIQEWFSDFVDALDRAHALNDTAANDDVPASEPPVVWPVHSVASGAATRLH</sequence>
<reference evidence="10 11" key="1">
    <citation type="submission" date="2019-02" db="EMBL/GenBank/DDBJ databases">
        <title>Emended description of the genus Rhodopseudomonas and description of Rhodopseudomonas albus sp. nov., a non-phototrophic, heavy-metal-tolerant bacterium isolated from garden soil.</title>
        <authorList>
            <person name="Bao Z."/>
            <person name="Cao W.W."/>
            <person name="Sato Y."/>
            <person name="Nishizawa T."/>
            <person name="Zhao J."/>
            <person name="Guo Y."/>
            <person name="Ohta H."/>
        </authorList>
    </citation>
    <scope>NUCLEOTIDE SEQUENCE [LARGE SCALE GENOMIC DNA]</scope>
    <source>
        <strain evidence="10 11">SK50-23</strain>
    </source>
</reference>
<organism evidence="10 11">
    <name type="scientific">Tardiphaga alba</name>
    <dbReference type="NCBI Taxonomy" id="340268"/>
    <lineage>
        <taxon>Bacteria</taxon>
        <taxon>Pseudomonadati</taxon>
        <taxon>Pseudomonadota</taxon>
        <taxon>Alphaproteobacteria</taxon>
        <taxon>Hyphomicrobiales</taxon>
        <taxon>Nitrobacteraceae</taxon>
        <taxon>Tardiphaga</taxon>
    </lineage>
</organism>
<evidence type="ECO:0000256" key="5">
    <source>
        <dbReference type="ARBA" id="ARBA00018539"/>
    </source>
</evidence>
<dbReference type="Proteomes" id="UP000682843">
    <property type="component" value="Chromosome"/>
</dbReference>
<dbReference type="SUPFAM" id="SSF53756">
    <property type="entry name" value="UDP-Glycosyltransferase/glycogen phosphorylase"/>
    <property type="match status" value="1"/>
</dbReference>
<dbReference type="CDD" id="cd03788">
    <property type="entry name" value="GT20_TPS"/>
    <property type="match status" value="1"/>
</dbReference>
<keyword evidence="11" id="KW-1185">Reference proteome</keyword>
<evidence type="ECO:0000313" key="11">
    <source>
        <dbReference type="Proteomes" id="UP000682843"/>
    </source>
</evidence>
<dbReference type="InterPro" id="IPR001830">
    <property type="entry name" value="Glyco_trans_20"/>
</dbReference>
<keyword evidence="6 9" id="KW-0328">Glycosyltransferase</keyword>
<protein>
    <recommendedName>
        <fullName evidence="5 9">Trehalose-6-phosphate synthase</fullName>
        <ecNumber evidence="4 9">2.4.1.15</ecNumber>
    </recommendedName>
    <alternativeName>
        <fullName evidence="9">Osmoregulatory trehalose synthesis protein A</fullName>
    </alternativeName>
    <alternativeName>
        <fullName evidence="9">UDP-glucose-glucosephosphate glucosyltransferase</fullName>
    </alternativeName>
</protein>
<evidence type="ECO:0000256" key="9">
    <source>
        <dbReference type="RuleBase" id="RU362045"/>
    </source>
</evidence>
<dbReference type="Pfam" id="PF00982">
    <property type="entry name" value="Glyco_transf_20"/>
    <property type="match status" value="1"/>
</dbReference>
<dbReference type="GO" id="GO:0003825">
    <property type="term" value="F:alpha,alpha-trehalose-phosphate synthase (UDP-forming) activity"/>
    <property type="evidence" value="ECO:0007669"/>
    <property type="project" value="UniProtKB-EC"/>
</dbReference>
<dbReference type="InterPro" id="IPR012766">
    <property type="entry name" value="Trehalose_OtsA"/>
</dbReference>
<evidence type="ECO:0000256" key="6">
    <source>
        <dbReference type="ARBA" id="ARBA00022676"/>
    </source>
</evidence>
<comment type="catalytic activity">
    <reaction evidence="8 9">
        <text>D-glucose 6-phosphate + UDP-alpha-D-glucose = alpha,alpha-trehalose 6-phosphate + UDP + H(+)</text>
        <dbReference type="Rhea" id="RHEA:18889"/>
        <dbReference type="ChEBI" id="CHEBI:15378"/>
        <dbReference type="ChEBI" id="CHEBI:58223"/>
        <dbReference type="ChEBI" id="CHEBI:58429"/>
        <dbReference type="ChEBI" id="CHEBI:58885"/>
        <dbReference type="ChEBI" id="CHEBI:61548"/>
        <dbReference type="EC" id="2.4.1.15"/>
    </reaction>
</comment>
<evidence type="ECO:0000256" key="2">
    <source>
        <dbReference type="ARBA" id="ARBA00008799"/>
    </source>
</evidence>
<evidence type="ECO:0000256" key="3">
    <source>
        <dbReference type="ARBA" id="ARBA00011881"/>
    </source>
</evidence>
<dbReference type="NCBIfam" id="TIGR02400">
    <property type="entry name" value="trehalose_OtsA"/>
    <property type="match status" value="1"/>
</dbReference>
<evidence type="ECO:0000256" key="7">
    <source>
        <dbReference type="ARBA" id="ARBA00022679"/>
    </source>
</evidence>
<dbReference type="PANTHER" id="PTHR10788">
    <property type="entry name" value="TREHALOSE-6-PHOSPHATE SYNTHASE"/>
    <property type="match status" value="1"/>
</dbReference>